<dbReference type="Pfam" id="PF00528">
    <property type="entry name" value="BPD_transp_1"/>
    <property type="match status" value="1"/>
</dbReference>
<comment type="subcellular location">
    <subcellularLocation>
        <location evidence="8">Cell membrane</location>
        <topology evidence="8">Multi-pass membrane protein</topology>
    </subcellularLocation>
    <subcellularLocation>
        <location evidence="1">Membrane</location>
        <topology evidence="1">Multi-pass membrane protein</topology>
    </subcellularLocation>
</comment>
<dbReference type="Proteomes" id="UP001597540">
    <property type="component" value="Unassembled WGS sequence"/>
</dbReference>
<feature type="transmembrane region" description="Helical" evidence="8">
    <location>
        <begin position="456"/>
        <end position="480"/>
    </location>
</feature>
<feature type="transmembrane region" description="Helical" evidence="8">
    <location>
        <begin position="501"/>
        <end position="522"/>
    </location>
</feature>
<dbReference type="PANTHER" id="PTHR30177">
    <property type="entry name" value="GLYCINE BETAINE/L-PROLINE TRANSPORT SYSTEM PERMEASE PROTEIN PROW"/>
    <property type="match status" value="1"/>
</dbReference>
<dbReference type="SUPFAM" id="SSF53850">
    <property type="entry name" value="Periplasmic binding protein-like II"/>
    <property type="match status" value="1"/>
</dbReference>
<dbReference type="CDD" id="cd06261">
    <property type="entry name" value="TM_PBP2"/>
    <property type="match status" value="1"/>
</dbReference>
<accession>A0ABW5SJQ3</accession>
<comment type="similarity">
    <text evidence="6">In the C-terminal section; belongs to the OsmX family.</text>
</comment>
<keyword evidence="12" id="KW-1185">Reference proteome</keyword>
<gene>
    <name evidence="11" type="ORF">ACFSVM_05310</name>
</gene>
<evidence type="ECO:0000256" key="2">
    <source>
        <dbReference type="ARBA" id="ARBA00022448"/>
    </source>
</evidence>
<dbReference type="Gene3D" id="3.40.190.10">
    <property type="entry name" value="Periplasmic binding protein-like II"/>
    <property type="match status" value="1"/>
</dbReference>
<comment type="similarity">
    <text evidence="7">In the N-terminal section; belongs to the binding-protein-dependent transport system permease family.</text>
</comment>
<evidence type="ECO:0000256" key="1">
    <source>
        <dbReference type="ARBA" id="ARBA00004141"/>
    </source>
</evidence>
<reference evidence="12" key="1">
    <citation type="journal article" date="2019" name="Int. J. Syst. Evol. Microbiol.">
        <title>The Global Catalogue of Microorganisms (GCM) 10K type strain sequencing project: providing services to taxonomists for standard genome sequencing and annotation.</title>
        <authorList>
            <consortium name="The Broad Institute Genomics Platform"/>
            <consortium name="The Broad Institute Genome Sequencing Center for Infectious Disease"/>
            <person name="Wu L."/>
            <person name="Ma J."/>
        </authorList>
    </citation>
    <scope>NUCLEOTIDE SEQUENCE [LARGE SCALE GENOMIC DNA]</scope>
    <source>
        <strain evidence="12">KCTC 33849</strain>
    </source>
</reference>
<dbReference type="InterPro" id="IPR000515">
    <property type="entry name" value="MetI-like"/>
</dbReference>
<keyword evidence="9" id="KW-0732">Signal</keyword>
<feature type="transmembrane region" description="Helical" evidence="8">
    <location>
        <begin position="341"/>
        <end position="364"/>
    </location>
</feature>
<feature type="chain" id="PRO_5047463198" evidence="9">
    <location>
        <begin position="36"/>
        <end position="531"/>
    </location>
</feature>
<comment type="similarity">
    <text evidence="8">Belongs to the binding-protein-dependent transport system permease family.</text>
</comment>
<dbReference type="PANTHER" id="PTHR30177:SF4">
    <property type="entry name" value="OSMOPROTECTANT IMPORT PERMEASE PROTEIN OSMW"/>
    <property type="match status" value="1"/>
</dbReference>
<dbReference type="EMBL" id="JBHUMJ010000002">
    <property type="protein sequence ID" value="MFD2699879.1"/>
    <property type="molecule type" value="Genomic_DNA"/>
</dbReference>
<dbReference type="SUPFAM" id="SSF161098">
    <property type="entry name" value="MetI-like"/>
    <property type="match status" value="1"/>
</dbReference>
<name>A0ABW5SJQ3_9BACL</name>
<dbReference type="Pfam" id="PF04069">
    <property type="entry name" value="OpuAC"/>
    <property type="match status" value="1"/>
</dbReference>
<dbReference type="InterPro" id="IPR035906">
    <property type="entry name" value="MetI-like_sf"/>
</dbReference>
<evidence type="ECO:0000259" key="10">
    <source>
        <dbReference type="PROSITE" id="PS50928"/>
    </source>
</evidence>
<dbReference type="Gene3D" id="1.10.3720.10">
    <property type="entry name" value="MetI-like"/>
    <property type="match status" value="1"/>
</dbReference>
<evidence type="ECO:0000256" key="5">
    <source>
        <dbReference type="ARBA" id="ARBA00023136"/>
    </source>
</evidence>
<evidence type="ECO:0000256" key="3">
    <source>
        <dbReference type="ARBA" id="ARBA00022692"/>
    </source>
</evidence>
<feature type="signal peptide" evidence="9">
    <location>
        <begin position="1"/>
        <end position="35"/>
    </location>
</feature>
<proteinExistence type="inferred from homology"/>
<evidence type="ECO:0000256" key="4">
    <source>
        <dbReference type="ARBA" id="ARBA00022989"/>
    </source>
</evidence>
<protein>
    <submittedName>
        <fullName evidence="11">Glycine betaine ABC transporter substrate-binding protein</fullName>
    </submittedName>
</protein>
<evidence type="ECO:0000313" key="11">
    <source>
        <dbReference type="EMBL" id="MFD2699879.1"/>
    </source>
</evidence>
<dbReference type="PROSITE" id="PS50928">
    <property type="entry name" value="ABC_TM1"/>
    <property type="match status" value="1"/>
</dbReference>
<keyword evidence="5 8" id="KW-0472">Membrane</keyword>
<keyword evidence="2 8" id="KW-0813">Transport</keyword>
<comment type="caution">
    <text evidence="11">The sequence shown here is derived from an EMBL/GenBank/DDBJ whole genome shotgun (WGS) entry which is preliminary data.</text>
</comment>
<evidence type="ECO:0000313" key="12">
    <source>
        <dbReference type="Proteomes" id="UP001597540"/>
    </source>
</evidence>
<evidence type="ECO:0000256" key="6">
    <source>
        <dbReference type="ARBA" id="ARBA00035642"/>
    </source>
</evidence>
<organism evidence="11 12">
    <name type="scientific">Paenibacillus shunpengii</name>
    <dbReference type="NCBI Taxonomy" id="2054424"/>
    <lineage>
        <taxon>Bacteria</taxon>
        <taxon>Bacillati</taxon>
        <taxon>Bacillota</taxon>
        <taxon>Bacilli</taxon>
        <taxon>Bacillales</taxon>
        <taxon>Paenibacillaceae</taxon>
        <taxon>Paenibacillus</taxon>
    </lineage>
</organism>
<sequence length="531" mass="58098">MRVLNQKWSKTIRSLFTLVLVITLFSVSIPSKAAAADVTIGTQTFTETKILAEMYKALIEDRTDLSVDIKTDLAASSVVLRSIAQGEVDMGTLYSGEIFNGYFEIEDTKDRAAVLRQAQDGFDELYNLKWYDPLGFENTYTLAVRPEVAEQYGLSTMSDLKEHAGNMSIGVDTTWLERPADGYPAFTKEYGYTFASTSPMEISLVYQAVADKIVDVVLAYTTDPGLKEFNLVTLEDDKQFFPPFDASTVVKKELLAEYPELDETLSLLIGTIDADTMTDLNYQVDVNKMEPKNVALMYLVDQGLLDESKLPASVMNPDAPPLQKFGYYLTENASYLWNMTWVHIVMVLCGLGLALVIGIPLGIISARYQRTGRVIMFITNIIQVLPSLALLALLMVLVGLGNATVVVGLFLYSLNPVVRNTYVGLSEVNAGIKDAGKGMGMSPLQLLWKVEMPLSLPFLMAGLRVAAVIAIGVATLAPLIGGDGLGREIYAGLNQRHNIKILAGAIPAALLAILADIILGRLSNRFKVAKS</sequence>
<keyword evidence="3 8" id="KW-0812">Transmembrane</keyword>
<evidence type="ECO:0000256" key="7">
    <source>
        <dbReference type="ARBA" id="ARBA00035652"/>
    </source>
</evidence>
<feature type="transmembrane region" description="Helical" evidence="8">
    <location>
        <begin position="385"/>
        <end position="412"/>
    </location>
</feature>
<dbReference type="InterPro" id="IPR051204">
    <property type="entry name" value="ABC_transp_perm/SBD"/>
</dbReference>
<dbReference type="InterPro" id="IPR007210">
    <property type="entry name" value="ABC_Gly_betaine_transp_sub-bd"/>
</dbReference>
<evidence type="ECO:0000256" key="9">
    <source>
        <dbReference type="SAM" id="SignalP"/>
    </source>
</evidence>
<dbReference type="RefSeq" id="WP_379260773.1">
    <property type="nucleotide sequence ID" value="NZ_JBHUMJ010000002.1"/>
</dbReference>
<evidence type="ECO:0000256" key="8">
    <source>
        <dbReference type="RuleBase" id="RU363032"/>
    </source>
</evidence>
<keyword evidence="4 8" id="KW-1133">Transmembrane helix</keyword>
<feature type="domain" description="ABC transmembrane type-1" evidence="10">
    <location>
        <begin position="340"/>
        <end position="519"/>
    </location>
</feature>
<dbReference type="Gene3D" id="3.40.190.120">
    <property type="entry name" value="Osmoprotection protein (prox), domain 2"/>
    <property type="match status" value="1"/>
</dbReference>